<gene>
    <name evidence="2" type="ORF">HA052_23510</name>
</gene>
<reference evidence="2 3" key="1">
    <citation type="submission" date="2020-03" db="EMBL/GenBank/DDBJ databases">
        <title>Draft genome sequence of environmentally isolated cultures.</title>
        <authorList>
            <person name="Wilson H.S."/>
            <person name="De Leon M.E."/>
        </authorList>
    </citation>
    <scope>NUCLEOTIDE SEQUENCE [LARGE SCALE GENOMIC DNA]</scope>
    <source>
        <strain evidence="2 3">HSC-31F16</strain>
    </source>
</reference>
<protein>
    <submittedName>
        <fullName evidence="2">Uncharacterized protein</fullName>
    </submittedName>
</protein>
<dbReference type="RefSeq" id="WP_166453854.1">
    <property type="nucleotide sequence ID" value="NZ_JAAOMA010000051.1"/>
</dbReference>
<feature type="signal peptide" evidence="1">
    <location>
        <begin position="1"/>
        <end position="21"/>
    </location>
</feature>
<accession>A0ABX0LGV5</accession>
<dbReference type="Proteomes" id="UP001515641">
    <property type="component" value="Unassembled WGS sequence"/>
</dbReference>
<evidence type="ECO:0000256" key="1">
    <source>
        <dbReference type="SAM" id="SignalP"/>
    </source>
</evidence>
<keyword evidence="3" id="KW-1185">Reference proteome</keyword>
<evidence type="ECO:0000313" key="2">
    <source>
        <dbReference type="EMBL" id="NHR08163.1"/>
    </source>
</evidence>
<name>A0ABX0LGV5_9NEIS</name>
<sequence length="177" mass="20185">MAANLKRYLMILCLSPLLAWADSSIVIEAAKLRLQTATTRYEQKIKLCTQQEKAHVLPSTVFSGMSLTKEEVRVALAYFFARNDKRCYEPEATELFRASLLARTVKLPGYAPEEDLEAGRLLLVLTSYGYELKREVEYVQLPLEKRQKLETISELQQVFDLVPSLDALEPVWSLTTP</sequence>
<feature type="chain" id="PRO_5045381783" evidence="1">
    <location>
        <begin position="22"/>
        <end position="177"/>
    </location>
</feature>
<keyword evidence="1" id="KW-0732">Signal</keyword>
<dbReference type="EMBL" id="JAAOMA010000051">
    <property type="protein sequence ID" value="NHR08163.1"/>
    <property type="molecule type" value="Genomic_DNA"/>
</dbReference>
<organism evidence="2 3">
    <name type="scientific">Chromobacterium fluminis</name>
    <dbReference type="NCBI Taxonomy" id="3044269"/>
    <lineage>
        <taxon>Bacteria</taxon>
        <taxon>Pseudomonadati</taxon>
        <taxon>Pseudomonadota</taxon>
        <taxon>Betaproteobacteria</taxon>
        <taxon>Neisseriales</taxon>
        <taxon>Chromobacteriaceae</taxon>
        <taxon>Chromobacterium</taxon>
    </lineage>
</organism>
<proteinExistence type="predicted"/>
<evidence type="ECO:0000313" key="3">
    <source>
        <dbReference type="Proteomes" id="UP001515641"/>
    </source>
</evidence>
<comment type="caution">
    <text evidence="2">The sequence shown here is derived from an EMBL/GenBank/DDBJ whole genome shotgun (WGS) entry which is preliminary data.</text>
</comment>